<evidence type="ECO:0000256" key="4">
    <source>
        <dbReference type="ARBA" id="ARBA00022723"/>
    </source>
</evidence>
<keyword evidence="3 7" id="KW-0808">Transferase</keyword>
<dbReference type="EMBL" id="NQJD01000005">
    <property type="protein sequence ID" value="TAA75630.1"/>
    <property type="molecule type" value="Genomic_DNA"/>
</dbReference>
<proteinExistence type="inferred from homology"/>
<organism evidence="8 9">
    <name type="scientific">Candidatus Electronema aureum</name>
    <dbReference type="NCBI Taxonomy" id="2005002"/>
    <lineage>
        <taxon>Bacteria</taxon>
        <taxon>Pseudomonadati</taxon>
        <taxon>Thermodesulfobacteriota</taxon>
        <taxon>Desulfobulbia</taxon>
        <taxon>Desulfobulbales</taxon>
        <taxon>Desulfobulbaceae</taxon>
        <taxon>Candidatus Electronema</taxon>
    </lineage>
</organism>
<evidence type="ECO:0000256" key="5">
    <source>
        <dbReference type="ARBA" id="ARBA00022842"/>
    </source>
</evidence>
<dbReference type="GO" id="GO:0046872">
    <property type="term" value="F:metal ion binding"/>
    <property type="evidence" value="ECO:0007669"/>
    <property type="project" value="UniProtKB-KW"/>
</dbReference>
<dbReference type="CDD" id="cd00685">
    <property type="entry name" value="Trans_IPPS_HT"/>
    <property type="match status" value="1"/>
</dbReference>
<evidence type="ECO:0000256" key="7">
    <source>
        <dbReference type="RuleBase" id="RU004466"/>
    </source>
</evidence>
<gene>
    <name evidence="8" type="ORF">CDV28_10588</name>
</gene>
<dbReference type="EC" id="2.5.1.1" evidence="8"/>
<dbReference type="PANTHER" id="PTHR43281">
    <property type="entry name" value="FARNESYL DIPHOSPHATE SYNTHASE"/>
    <property type="match status" value="1"/>
</dbReference>
<accession>A0A521G3Q7</accession>
<evidence type="ECO:0000313" key="9">
    <source>
        <dbReference type="Proteomes" id="UP000316238"/>
    </source>
</evidence>
<dbReference type="EC" id="2.5.1.10" evidence="8"/>
<dbReference type="SUPFAM" id="SSF48576">
    <property type="entry name" value="Terpenoid synthases"/>
    <property type="match status" value="1"/>
</dbReference>
<dbReference type="AlphaFoldDB" id="A0A521G3Q7"/>
<comment type="cofactor">
    <cofactor evidence="1">
        <name>Mg(2+)</name>
        <dbReference type="ChEBI" id="CHEBI:18420"/>
    </cofactor>
</comment>
<dbReference type="Proteomes" id="UP000316238">
    <property type="component" value="Unassembled WGS sequence"/>
</dbReference>
<evidence type="ECO:0000256" key="1">
    <source>
        <dbReference type="ARBA" id="ARBA00001946"/>
    </source>
</evidence>
<keyword evidence="6" id="KW-0414">Isoprene biosynthesis</keyword>
<evidence type="ECO:0000313" key="8">
    <source>
        <dbReference type="EMBL" id="TAA75630.1"/>
    </source>
</evidence>
<keyword evidence="5" id="KW-0460">Magnesium</keyword>
<keyword evidence="9" id="KW-1185">Reference proteome</keyword>
<evidence type="ECO:0000256" key="2">
    <source>
        <dbReference type="ARBA" id="ARBA00006706"/>
    </source>
</evidence>
<dbReference type="InterPro" id="IPR000092">
    <property type="entry name" value="Polyprenyl_synt"/>
</dbReference>
<dbReference type="Pfam" id="PF00348">
    <property type="entry name" value="polyprenyl_synt"/>
    <property type="match status" value="1"/>
</dbReference>
<comment type="similarity">
    <text evidence="2 7">Belongs to the FPP/GGPP synthase family.</text>
</comment>
<dbReference type="InterPro" id="IPR053378">
    <property type="entry name" value="Prenyl_diphosphate_synthase"/>
</dbReference>
<dbReference type="GO" id="GO:0016114">
    <property type="term" value="P:terpenoid biosynthetic process"/>
    <property type="evidence" value="ECO:0007669"/>
    <property type="project" value="UniProtKB-ARBA"/>
</dbReference>
<keyword evidence="4" id="KW-0479">Metal-binding</keyword>
<dbReference type="NCBIfam" id="NF045485">
    <property type="entry name" value="FPPsyn"/>
    <property type="match status" value="1"/>
</dbReference>
<evidence type="ECO:0000256" key="6">
    <source>
        <dbReference type="ARBA" id="ARBA00023229"/>
    </source>
</evidence>
<name>A0A521G3Q7_9BACT</name>
<evidence type="ECO:0000256" key="3">
    <source>
        <dbReference type="ARBA" id="ARBA00022679"/>
    </source>
</evidence>
<dbReference type="Gene3D" id="1.10.600.10">
    <property type="entry name" value="Farnesyl Diphosphate Synthase"/>
    <property type="match status" value="1"/>
</dbReference>
<dbReference type="InterPro" id="IPR033749">
    <property type="entry name" value="Polyprenyl_synt_CS"/>
</dbReference>
<dbReference type="PROSITE" id="PS00723">
    <property type="entry name" value="POLYPRENYL_SYNTHASE_1"/>
    <property type="match status" value="1"/>
</dbReference>
<dbReference type="PROSITE" id="PS00444">
    <property type="entry name" value="POLYPRENYL_SYNTHASE_2"/>
    <property type="match status" value="1"/>
</dbReference>
<sequence>MFDIKQYLQEQRQLVEEALRQYMLAAEGDFAAHIETMRYSLFVGGKRIRPILCLTAARCVSDEPDVDMLLLPAACALECIHTYSLIHDDLPAMDNDDLRRGQLTCHKKFGEAEAILAGDGLLTYAFELISSEQFLGLSLEVRLRLIAVLARAAGSLGMVGGQFLDIASEGKEIPFALLKTIHRSKTGALITAAVQMGAIGGGAVAAQLQALTEYGGAVGLAFQIVDDLLDVTSSSKQLGKTAGHDAGQGKATYPAFFGVEKTRALAIEAAERAVAALVGFDERANPLRALARYIVSRTN</sequence>
<dbReference type="GO" id="GO:0004311">
    <property type="term" value="F:geranylgeranyl diphosphate synthase activity"/>
    <property type="evidence" value="ECO:0007669"/>
    <property type="project" value="UniProtKB-EC"/>
</dbReference>
<dbReference type="EC" id="2.5.1.29" evidence="8"/>
<dbReference type="SFLD" id="SFLDG01017">
    <property type="entry name" value="Polyprenyl_Transferase_Like"/>
    <property type="match status" value="1"/>
</dbReference>
<protein>
    <submittedName>
        <fullName evidence="8">Farnesyl-diphosphate synthase</fullName>
        <ecNumber evidence="8">2.5.1.1</ecNumber>
        <ecNumber evidence="8">2.5.1.10</ecNumber>
        <ecNumber evidence="8">2.5.1.29</ecNumber>
    </submittedName>
</protein>
<dbReference type="GO" id="GO:0004337">
    <property type="term" value="F:(2E,6E)-farnesyl diphosphate synthase activity"/>
    <property type="evidence" value="ECO:0007669"/>
    <property type="project" value="UniProtKB-EC"/>
</dbReference>
<dbReference type="GO" id="GO:0005737">
    <property type="term" value="C:cytoplasm"/>
    <property type="evidence" value="ECO:0007669"/>
    <property type="project" value="UniProtKB-ARBA"/>
</dbReference>
<dbReference type="FunFam" id="1.10.600.10:FF:000001">
    <property type="entry name" value="Geranylgeranyl diphosphate synthase"/>
    <property type="match status" value="1"/>
</dbReference>
<dbReference type="GO" id="GO:0004161">
    <property type="term" value="F:dimethylallyltranstransferase activity"/>
    <property type="evidence" value="ECO:0007669"/>
    <property type="project" value="UniProtKB-EC"/>
</dbReference>
<reference evidence="8" key="1">
    <citation type="submission" date="2017-07" db="EMBL/GenBank/DDBJ databases">
        <title>The cable genome - Insights into the physiology and evolution of filamentous bacteria capable of sulfide oxidation via long distance electron transfer.</title>
        <authorList>
            <person name="Thorup C."/>
            <person name="Bjerg J.T."/>
            <person name="Schreiber L."/>
            <person name="Nielsen L.P."/>
            <person name="Kjeldsen K.U."/>
            <person name="Boesen T."/>
            <person name="Boggild A."/>
            <person name="Meysman F."/>
            <person name="Geelhoed J."/>
            <person name="Schramm A."/>
        </authorList>
    </citation>
    <scope>NUCLEOTIDE SEQUENCE [LARGE SCALE GENOMIC DNA]</scope>
    <source>
        <strain evidence="8">GS</strain>
    </source>
</reference>
<dbReference type="InterPro" id="IPR008949">
    <property type="entry name" value="Isoprenoid_synthase_dom_sf"/>
</dbReference>
<comment type="caution">
    <text evidence="8">The sequence shown here is derived from an EMBL/GenBank/DDBJ whole genome shotgun (WGS) entry which is preliminary data.</text>
</comment>
<dbReference type="SFLD" id="SFLDS00005">
    <property type="entry name" value="Isoprenoid_Synthase_Type_I"/>
    <property type="match status" value="1"/>
</dbReference>
<dbReference type="PANTHER" id="PTHR43281:SF1">
    <property type="entry name" value="FARNESYL DIPHOSPHATE SYNTHASE"/>
    <property type="match status" value="1"/>
</dbReference>